<feature type="transmembrane region" description="Helical" evidence="1">
    <location>
        <begin position="6"/>
        <end position="27"/>
    </location>
</feature>
<protein>
    <submittedName>
        <fullName evidence="2">Uncharacterized protein</fullName>
    </submittedName>
</protein>
<keyword evidence="3" id="KW-1185">Reference proteome</keyword>
<feature type="transmembrane region" description="Helical" evidence="1">
    <location>
        <begin position="39"/>
        <end position="66"/>
    </location>
</feature>
<dbReference type="AlphaFoldDB" id="A0A1V2J672"/>
<proteinExistence type="predicted"/>
<gene>
    <name evidence="2" type="ORF">BLL37_26865</name>
</gene>
<accession>A0A1V2J672</accession>
<keyword evidence="1" id="KW-0472">Membrane</keyword>
<dbReference type="Proteomes" id="UP000188559">
    <property type="component" value="Unassembled WGS sequence"/>
</dbReference>
<name>A0A1V2J672_PSEAZ</name>
<reference evidence="2 3" key="1">
    <citation type="submission" date="2016-10" db="EMBL/GenBank/DDBJ databases">
        <title>Pseudomonas lactis sp. nov. and Pseudomonas paralactis sp. nov., isolated from bovine raw milk.</title>
        <authorList>
            <person name="Von Neubeck M."/>
            <person name="Huptas C."/>
            <person name="Glueck C."/>
            <person name="Krewinkel M."/>
            <person name="Stoeckel M."/>
            <person name="Stressler T."/>
            <person name="Fischer L."/>
            <person name="Hinrichs J."/>
            <person name="Scherer S."/>
            <person name="Wenning M."/>
        </authorList>
    </citation>
    <scope>NUCLEOTIDE SEQUENCE [LARGE SCALE GENOMIC DNA]</scope>
    <source>
        <strain evidence="2 3">DSM 18862</strain>
    </source>
</reference>
<comment type="caution">
    <text evidence="2">The sequence shown here is derived from an EMBL/GenBank/DDBJ whole genome shotgun (WGS) entry which is preliminary data.</text>
</comment>
<dbReference type="EMBL" id="MNPV01000009">
    <property type="protein sequence ID" value="ONH40918.1"/>
    <property type="molecule type" value="Genomic_DNA"/>
</dbReference>
<evidence type="ECO:0000313" key="2">
    <source>
        <dbReference type="EMBL" id="ONH40918.1"/>
    </source>
</evidence>
<sequence>MNVVIYDILINSMQTLRIIAIASKFFISFTLMKRPHESLVYFWMALLEALIYRIQNIISTLIYSVFT</sequence>
<keyword evidence="1" id="KW-1133">Transmembrane helix</keyword>
<evidence type="ECO:0000256" key="1">
    <source>
        <dbReference type="SAM" id="Phobius"/>
    </source>
</evidence>
<keyword evidence="1" id="KW-0812">Transmembrane</keyword>
<organism evidence="2 3">
    <name type="scientific">Pseudomonas azotoformans</name>
    <dbReference type="NCBI Taxonomy" id="47878"/>
    <lineage>
        <taxon>Bacteria</taxon>
        <taxon>Pseudomonadati</taxon>
        <taxon>Pseudomonadota</taxon>
        <taxon>Gammaproteobacteria</taxon>
        <taxon>Pseudomonadales</taxon>
        <taxon>Pseudomonadaceae</taxon>
        <taxon>Pseudomonas</taxon>
    </lineage>
</organism>
<evidence type="ECO:0000313" key="3">
    <source>
        <dbReference type="Proteomes" id="UP000188559"/>
    </source>
</evidence>